<keyword evidence="1" id="KW-0812">Transmembrane</keyword>
<dbReference type="Proteomes" id="UP000177069">
    <property type="component" value="Unassembled WGS sequence"/>
</dbReference>
<evidence type="ECO:0000256" key="1">
    <source>
        <dbReference type="SAM" id="Phobius"/>
    </source>
</evidence>
<reference evidence="2 3" key="1">
    <citation type="journal article" date="2016" name="Nat. Commun.">
        <title>Thousands of microbial genomes shed light on interconnected biogeochemical processes in an aquifer system.</title>
        <authorList>
            <person name="Anantharaman K."/>
            <person name="Brown C.T."/>
            <person name="Hug L.A."/>
            <person name="Sharon I."/>
            <person name="Castelle C.J."/>
            <person name="Probst A.J."/>
            <person name="Thomas B.C."/>
            <person name="Singh A."/>
            <person name="Wilkins M.J."/>
            <person name="Karaoz U."/>
            <person name="Brodie E.L."/>
            <person name="Williams K.H."/>
            <person name="Hubbard S.S."/>
            <person name="Banfield J.F."/>
        </authorList>
    </citation>
    <scope>NUCLEOTIDE SEQUENCE [LARGE SCALE GENOMIC DNA]</scope>
</reference>
<accession>A0A1F5G0F3</accession>
<evidence type="ECO:0000313" key="2">
    <source>
        <dbReference type="EMBL" id="OGD85294.1"/>
    </source>
</evidence>
<feature type="transmembrane region" description="Helical" evidence="1">
    <location>
        <begin position="6"/>
        <end position="24"/>
    </location>
</feature>
<comment type="caution">
    <text evidence="2">The sequence shown here is derived from an EMBL/GenBank/DDBJ whole genome shotgun (WGS) entry which is preliminary data.</text>
</comment>
<protein>
    <recommendedName>
        <fullName evidence="4">POTRA domain-containing protein</fullName>
    </recommendedName>
</protein>
<evidence type="ECO:0008006" key="4">
    <source>
        <dbReference type="Google" id="ProtNLM"/>
    </source>
</evidence>
<name>A0A1F5G0F3_9BACT</name>
<sequence>MVRVSVAVVAIVAIVYIVLFSPIFKIKSAAFTKEQSCLNESSQLDKFSVFGKNIFFLNREKLSLDLKAEFPCIDNARIQKVLPSKLNFDVVTKQPVARIEGTNLAATKDGLLIQAPQKSQIPTIFLSYDQNVQVASKIVDEKVLFALQVAASLLKSDFVPQNIRILDLGDVAVYGNYNIVAIFSSSKDVDVQLDSLQSVLARSKIDAAKIAKIDLRFDNPVIIYR</sequence>
<evidence type="ECO:0000313" key="3">
    <source>
        <dbReference type="Proteomes" id="UP000177069"/>
    </source>
</evidence>
<dbReference type="AlphaFoldDB" id="A0A1F5G0F3"/>
<organism evidence="2 3">
    <name type="scientific">Candidatus Curtissbacteria bacterium RIFCSPHIGHO2_01_FULL_41_13</name>
    <dbReference type="NCBI Taxonomy" id="1797745"/>
    <lineage>
        <taxon>Bacteria</taxon>
        <taxon>Candidatus Curtissiibacteriota</taxon>
    </lineage>
</organism>
<proteinExistence type="predicted"/>
<dbReference type="EMBL" id="MFBA01000031">
    <property type="protein sequence ID" value="OGD85294.1"/>
    <property type="molecule type" value="Genomic_DNA"/>
</dbReference>
<keyword evidence="1" id="KW-1133">Transmembrane helix</keyword>
<gene>
    <name evidence="2" type="ORF">A2696_02785</name>
</gene>
<keyword evidence="1" id="KW-0472">Membrane</keyword>